<dbReference type="SUPFAM" id="SSF53098">
    <property type="entry name" value="Ribonuclease H-like"/>
    <property type="match status" value="1"/>
</dbReference>
<keyword evidence="3" id="KW-1185">Reference proteome</keyword>
<feature type="compositionally biased region" description="Basic and acidic residues" evidence="1">
    <location>
        <begin position="94"/>
        <end position="109"/>
    </location>
</feature>
<reference evidence="3" key="1">
    <citation type="submission" date="2023-07" db="EMBL/GenBank/DDBJ databases">
        <title>Whole genome shotgun sequence of Streptomyces achromogenes subsp. rubradiris NBRC 14000.</title>
        <authorList>
            <person name="Komaki H."/>
            <person name="Tamura T."/>
        </authorList>
    </citation>
    <scope>NUCLEOTIDE SEQUENCE [LARGE SCALE GENOMIC DNA]</scope>
    <source>
        <strain evidence="3">NBRC 14000</strain>
    </source>
</reference>
<dbReference type="PANTHER" id="PTHR33627">
    <property type="entry name" value="TRANSPOSASE"/>
    <property type="match status" value="1"/>
</dbReference>
<feature type="compositionally biased region" description="Basic and acidic residues" evidence="1">
    <location>
        <begin position="130"/>
        <end position="139"/>
    </location>
</feature>
<evidence type="ECO:0008006" key="4">
    <source>
        <dbReference type="Google" id="ProtNLM"/>
    </source>
</evidence>
<accession>A0ABQ3R8J2</accession>
<evidence type="ECO:0000313" key="3">
    <source>
        <dbReference type="Proteomes" id="UP000646738"/>
    </source>
</evidence>
<feature type="compositionally biased region" description="Basic and acidic residues" evidence="1">
    <location>
        <begin position="76"/>
        <end position="86"/>
    </location>
</feature>
<dbReference type="PANTHER" id="PTHR33627:SF1">
    <property type="entry name" value="TRANSPOSASE"/>
    <property type="match status" value="1"/>
</dbReference>
<dbReference type="EMBL" id="BNEA01000007">
    <property type="protein sequence ID" value="GHI52159.1"/>
    <property type="molecule type" value="Genomic_DNA"/>
</dbReference>
<feature type="region of interest" description="Disordered" evidence="1">
    <location>
        <begin position="76"/>
        <end position="139"/>
    </location>
</feature>
<name>A0ABQ3R8J2_STRRR</name>
<evidence type="ECO:0000256" key="1">
    <source>
        <dbReference type="SAM" id="MobiDB-lite"/>
    </source>
</evidence>
<organism evidence="2 3">
    <name type="scientific">Streptomyces rubradiris</name>
    <name type="common">Streptomyces achromogenes subsp. rubradiris</name>
    <dbReference type="NCBI Taxonomy" id="285531"/>
    <lineage>
        <taxon>Bacteria</taxon>
        <taxon>Bacillati</taxon>
        <taxon>Actinomycetota</taxon>
        <taxon>Actinomycetes</taxon>
        <taxon>Kitasatosporales</taxon>
        <taxon>Streptomycetaceae</taxon>
        <taxon>Streptomyces</taxon>
    </lineage>
</organism>
<comment type="caution">
    <text evidence="2">The sequence shown here is derived from an EMBL/GenBank/DDBJ whole genome shotgun (WGS) entry which is preliminary data.</text>
</comment>
<gene>
    <name evidence="2" type="ORF">Srubr_20050</name>
</gene>
<sequence length="139" mass="15823">MDDTDNRTPGSKPPSAAAHRPGRTPLVRLAEICWRIEHDYRALEHGLGLNHFEGRSWTGWHHHVTLVTAAHAFLTERRTANGERPQRHPIRTRSVPDPRHPPGHPEVRDRHLHHLPPAAARTPTQTPNSKSRDNPTESY</sequence>
<dbReference type="InterPro" id="IPR039365">
    <property type="entry name" value="IS701-like"/>
</dbReference>
<dbReference type="InterPro" id="IPR012337">
    <property type="entry name" value="RNaseH-like_sf"/>
</dbReference>
<feature type="compositionally biased region" description="Low complexity" evidence="1">
    <location>
        <begin position="116"/>
        <end position="127"/>
    </location>
</feature>
<evidence type="ECO:0000313" key="2">
    <source>
        <dbReference type="EMBL" id="GHI52159.1"/>
    </source>
</evidence>
<proteinExistence type="predicted"/>
<feature type="region of interest" description="Disordered" evidence="1">
    <location>
        <begin position="1"/>
        <end position="23"/>
    </location>
</feature>
<protein>
    <recommendedName>
        <fullName evidence="4">Transposase</fullName>
    </recommendedName>
</protein>
<dbReference type="Proteomes" id="UP000646738">
    <property type="component" value="Unassembled WGS sequence"/>
</dbReference>